<evidence type="ECO:0000256" key="2">
    <source>
        <dbReference type="ARBA" id="ARBA00022448"/>
    </source>
</evidence>
<feature type="signal peptide" evidence="8">
    <location>
        <begin position="1"/>
        <end position="29"/>
    </location>
</feature>
<evidence type="ECO:0000313" key="11">
    <source>
        <dbReference type="Proteomes" id="UP000682951"/>
    </source>
</evidence>
<evidence type="ECO:0000256" key="5">
    <source>
        <dbReference type="ARBA" id="ARBA00023136"/>
    </source>
</evidence>
<evidence type="ECO:0000256" key="8">
    <source>
        <dbReference type="SAM" id="SignalP"/>
    </source>
</evidence>
<dbReference type="Proteomes" id="UP000682951">
    <property type="component" value="Unassembled WGS sequence"/>
</dbReference>
<evidence type="ECO:0000313" key="10">
    <source>
        <dbReference type="EMBL" id="MBR8463156.1"/>
    </source>
</evidence>
<dbReference type="PROSITE" id="PS52016">
    <property type="entry name" value="TONB_DEPENDENT_REC_3"/>
    <property type="match status" value="1"/>
</dbReference>
<evidence type="ECO:0000256" key="1">
    <source>
        <dbReference type="ARBA" id="ARBA00004571"/>
    </source>
</evidence>
<dbReference type="InterPro" id="IPR039426">
    <property type="entry name" value="TonB-dep_rcpt-like"/>
</dbReference>
<name>A0ABS5HGI6_9BACT</name>
<dbReference type="InterPro" id="IPR037066">
    <property type="entry name" value="Plug_dom_sf"/>
</dbReference>
<dbReference type="EMBL" id="JAGSSW010000001">
    <property type="protein sequence ID" value="MBR8463156.1"/>
    <property type="molecule type" value="Genomic_DNA"/>
</dbReference>
<protein>
    <submittedName>
        <fullName evidence="10">TonB-dependent receptor plug domain-containing protein</fullName>
    </submittedName>
</protein>
<comment type="similarity">
    <text evidence="7">Belongs to the TonB-dependent receptor family.</text>
</comment>
<dbReference type="Gene3D" id="2.40.170.20">
    <property type="entry name" value="TonB-dependent receptor, beta-barrel domain"/>
    <property type="match status" value="1"/>
</dbReference>
<keyword evidence="10" id="KW-0675">Receptor</keyword>
<keyword evidence="8" id="KW-0732">Signal</keyword>
<keyword evidence="2 7" id="KW-0813">Transport</keyword>
<evidence type="ECO:0000259" key="9">
    <source>
        <dbReference type="Pfam" id="PF07715"/>
    </source>
</evidence>
<evidence type="ECO:0000256" key="3">
    <source>
        <dbReference type="ARBA" id="ARBA00022452"/>
    </source>
</evidence>
<comment type="caution">
    <text evidence="10">The sequence shown here is derived from an EMBL/GenBank/DDBJ whole genome shotgun (WGS) entry which is preliminary data.</text>
</comment>
<keyword evidence="3 7" id="KW-1134">Transmembrane beta strand</keyword>
<evidence type="ECO:0000256" key="4">
    <source>
        <dbReference type="ARBA" id="ARBA00022692"/>
    </source>
</evidence>
<comment type="subcellular location">
    <subcellularLocation>
        <location evidence="1 7">Cell outer membrane</location>
        <topology evidence="1 7">Multi-pass membrane protein</topology>
    </subcellularLocation>
</comment>
<feature type="chain" id="PRO_5046427248" evidence="8">
    <location>
        <begin position="30"/>
        <end position="866"/>
    </location>
</feature>
<evidence type="ECO:0000256" key="6">
    <source>
        <dbReference type="ARBA" id="ARBA00023237"/>
    </source>
</evidence>
<evidence type="ECO:0000256" key="7">
    <source>
        <dbReference type="PROSITE-ProRule" id="PRU01360"/>
    </source>
</evidence>
<dbReference type="Gene3D" id="2.170.130.10">
    <property type="entry name" value="TonB-dependent receptor, plug domain"/>
    <property type="match status" value="1"/>
</dbReference>
<keyword evidence="6 7" id="KW-0998">Cell outer membrane</keyword>
<feature type="domain" description="TonB-dependent receptor plug" evidence="9">
    <location>
        <begin position="63"/>
        <end position="189"/>
    </location>
</feature>
<sequence>MSYKKQNEKCSNKILFLIATLLYVMHLSATDTTQYELEEINVDANTTKSSNDGVLTKTDSFGGKNTITRELIDATPARNGDITSLLRGNPSVKFSNSNKRSTTMGEIDPADISINGAQYYQNNFMIDGMNINNDLDPSGNKGYSHRNANNIWNPISSASQGMSIDSDFVESIDVYDSDISAKYGSFTGGVVDAKTRNPRAGFHGKISMSHTRDSWTKYHINNEESTNGNTADDFKNSADASNQPYFKKYTTRLNLEGFLTDDLGFLFGYTNTRSTIPLKTYASTSTNGNYVNQISKQRRNIDNYFLKTLWYATDRLTITPSITYAPQTAKVYRKLAKDSFMDQTSGGLTLNLKTDYDLDFMKINQQISYSKLETSRDSANQYSNSWKYSDAKDWGVPTGNSFEGAFGDINQEQKTINYNLDLEFNEFEALWAKHKFITGFEIKRQDVFYEIPKEFTAAGQPRSLNGNNCEAGDPYCSKDSSFGGNGQYLAYLQVYGPGKVGLKTTSWAYYLEDKINIGNLTIRPGVRISGDDYMDKKTIAPRFSTSYDIFGDDSTIIAFGRNRYYGRNMFSYVLTDGRLSLVKYYRRTQPTISSWNQEGSGVNDTYFRQLDIPYDDETSYSITQQFADFTLGVKYIDRKARDIVTRSRANAVGVTCDTTNGYSRACYTYSNNGWRDTKTWNVTLKNTKPLKIYNTDHNIEIAYSNLKQKRNASVYSSSIDEDIINNNKIVYYDGKLINYNELPVNDFADPWVLTATTVSHIPQANLTISNFLNYRGSTDATARTGTQRINGNSYDKYEKVKLGKRYTWDMRINYTHKLPKDITAFINLDITNILDRVNKAQTATTTSTAVAYEAGRQFWLEAGLKW</sequence>
<dbReference type="InterPro" id="IPR036942">
    <property type="entry name" value="Beta-barrel_TonB_sf"/>
</dbReference>
<gene>
    <name evidence="10" type="ORF">KDD93_01025</name>
</gene>
<dbReference type="InterPro" id="IPR012910">
    <property type="entry name" value="Plug_dom"/>
</dbReference>
<organism evidence="10 11">
    <name type="scientific">Campylobacter anatolicus</name>
    <dbReference type="NCBI Taxonomy" id="2829105"/>
    <lineage>
        <taxon>Bacteria</taxon>
        <taxon>Pseudomonadati</taxon>
        <taxon>Campylobacterota</taxon>
        <taxon>Epsilonproteobacteria</taxon>
        <taxon>Campylobacterales</taxon>
        <taxon>Campylobacteraceae</taxon>
        <taxon>Campylobacter</taxon>
    </lineage>
</organism>
<keyword evidence="5 7" id="KW-0472">Membrane</keyword>
<keyword evidence="11" id="KW-1185">Reference proteome</keyword>
<dbReference type="SUPFAM" id="SSF56935">
    <property type="entry name" value="Porins"/>
    <property type="match status" value="1"/>
</dbReference>
<accession>A0ABS5HGI6</accession>
<proteinExistence type="inferred from homology"/>
<reference evidence="10 11" key="1">
    <citation type="submission" date="2021-04" db="EMBL/GenBank/DDBJ databases">
        <title>Molecular and phenotypic characterization and identification of bacterial isolates recovered from the Anatolian ground squirrels (Spermophilus xanthoprymnus) and which have the potential to form a new species in the Campylobacter genus.</title>
        <authorList>
            <person name="Aydin F."/>
            <person name="Abay S."/>
            <person name="Kayman T."/>
            <person name="Karakaya E."/>
            <person name="Mustak H.K."/>
            <person name="Mustak I.B."/>
            <person name="Bilgin N."/>
            <person name="Duzler A."/>
            <person name="Sahin O."/>
            <person name="Guran O."/>
            <person name="Saticioglu I.B."/>
        </authorList>
    </citation>
    <scope>NUCLEOTIDE SEQUENCE [LARGE SCALE GENOMIC DNA]</scope>
    <source>
        <strain evidence="11">faydin-G24</strain>
    </source>
</reference>
<dbReference type="RefSeq" id="WP_212141395.1">
    <property type="nucleotide sequence ID" value="NZ_JAGSSW010000001.1"/>
</dbReference>
<dbReference type="Pfam" id="PF07715">
    <property type="entry name" value="Plug"/>
    <property type="match status" value="1"/>
</dbReference>
<keyword evidence="4 7" id="KW-0812">Transmembrane</keyword>